<dbReference type="InterPro" id="IPR044730">
    <property type="entry name" value="RNase_H-like_dom_plant"/>
</dbReference>
<feature type="domain" description="RNase H type-1" evidence="1">
    <location>
        <begin position="67"/>
        <end position="183"/>
    </location>
</feature>
<protein>
    <recommendedName>
        <fullName evidence="1">RNase H type-1 domain-containing protein</fullName>
    </recommendedName>
</protein>
<dbReference type="OrthoDB" id="696282at2759"/>
<dbReference type="Gene3D" id="3.30.420.10">
    <property type="entry name" value="Ribonuclease H-like superfamily/Ribonuclease H"/>
    <property type="match status" value="1"/>
</dbReference>
<organism evidence="2 3">
    <name type="scientific">Dendrobium nobile</name>
    <name type="common">Orchid</name>
    <dbReference type="NCBI Taxonomy" id="94219"/>
    <lineage>
        <taxon>Eukaryota</taxon>
        <taxon>Viridiplantae</taxon>
        <taxon>Streptophyta</taxon>
        <taxon>Embryophyta</taxon>
        <taxon>Tracheophyta</taxon>
        <taxon>Spermatophyta</taxon>
        <taxon>Magnoliopsida</taxon>
        <taxon>Liliopsida</taxon>
        <taxon>Asparagales</taxon>
        <taxon>Orchidaceae</taxon>
        <taxon>Epidendroideae</taxon>
        <taxon>Malaxideae</taxon>
        <taxon>Dendrobiinae</taxon>
        <taxon>Dendrobium</taxon>
    </lineage>
</organism>
<dbReference type="GO" id="GO:0004523">
    <property type="term" value="F:RNA-DNA hybrid ribonuclease activity"/>
    <property type="evidence" value="ECO:0007669"/>
    <property type="project" value="InterPro"/>
</dbReference>
<gene>
    <name evidence="2" type="ORF">KFK09_003013</name>
</gene>
<keyword evidence="3" id="KW-1185">Reference proteome</keyword>
<dbReference type="EMBL" id="JAGYWB010000003">
    <property type="protein sequence ID" value="KAI0527413.1"/>
    <property type="molecule type" value="Genomic_DNA"/>
</dbReference>
<dbReference type="InterPro" id="IPR012337">
    <property type="entry name" value="RNaseH-like_sf"/>
</dbReference>
<dbReference type="Proteomes" id="UP000829196">
    <property type="component" value="Unassembled WGS sequence"/>
</dbReference>
<sequence length="186" mass="20570">MVASTIISNINHKINILSSCNLISYKNCSNSFNFADRLGIKSNLNVNSRVSRIVYWRKPEIPFVKLNTDGSVKRNIAGTGGIIRNFEGKVLSAFASPLNQCSVLTAELSAVAEGIEKCINLGYSNVWIEVNSQSVVNILNDKCQGNPYNFYLIRRIKLALSNINYKISHVLHEANSCADWLANVGC</sequence>
<dbReference type="PANTHER" id="PTHR47723:SF19">
    <property type="entry name" value="POLYNUCLEOTIDYL TRANSFERASE, RIBONUCLEASE H-LIKE SUPERFAMILY PROTEIN"/>
    <property type="match status" value="1"/>
</dbReference>
<proteinExistence type="predicted"/>
<comment type="caution">
    <text evidence="2">The sequence shown here is derived from an EMBL/GenBank/DDBJ whole genome shotgun (WGS) entry which is preliminary data.</text>
</comment>
<evidence type="ECO:0000259" key="1">
    <source>
        <dbReference type="Pfam" id="PF13456"/>
    </source>
</evidence>
<dbReference type="InterPro" id="IPR036397">
    <property type="entry name" value="RNaseH_sf"/>
</dbReference>
<evidence type="ECO:0000313" key="3">
    <source>
        <dbReference type="Proteomes" id="UP000829196"/>
    </source>
</evidence>
<dbReference type="InterPro" id="IPR053151">
    <property type="entry name" value="RNase_H-like"/>
</dbReference>
<evidence type="ECO:0000313" key="2">
    <source>
        <dbReference type="EMBL" id="KAI0527413.1"/>
    </source>
</evidence>
<reference evidence="2" key="1">
    <citation type="journal article" date="2022" name="Front. Genet.">
        <title>Chromosome-Scale Assembly of the Dendrobium nobile Genome Provides Insights Into the Molecular Mechanism of the Biosynthesis of the Medicinal Active Ingredient of Dendrobium.</title>
        <authorList>
            <person name="Xu Q."/>
            <person name="Niu S.-C."/>
            <person name="Li K.-L."/>
            <person name="Zheng P.-J."/>
            <person name="Zhang X.-J."/>
            <person name="Jia Y."/>
            <person name="Liu Y."/>
            <person name="Niu Y.-X."/>
            <person name="Yu L.-H."/>
            <person name="Chen D.-F."/>
            <person name="Zhang G.-Q."/>
        </authorList>
    </citation>
    <scope>NUCLEOTIDE SEQUENCE</scope>
    <source>
        <tissue evidence="2">Leaf</tissue>
    </source>
</reference>
<dbReference type="Pfam" id="PF13456">
    <property type="entry name" value="RVT_3"/>
    <property type="match status" value="1"/>
</dbReference>
<name>A0A8T3C8V8_DENNO</name>
<dbReference type="CDD" id="cd06222">
    <property type="entry name" value="RNase_H_like"/>
    <property type="match status" value="1"/>
</dbReference>
<dbReference type="SUPFAM" id="SSF53098">
    <property type="entry name" value="Ribonuclease H-like"/>
    <property type="match status" value="1"/>
</dbReference>
<dbReference type="GO" id="GO:0003676">
    <property type="term" value="F:nucleic acid binding"/>
    <property type="evidence" value="ECO:0007669"/>
    <property type="project" value="InterPro"/>
</dbReference>
<dbReference type="AlphaFoldDB" id="A0A8T3C8V8"/>
<dbReference type="InterPro" id="IPR002156">
    <property type="entry name" value="RNaseH_domain"/>
</dbReference>
<dbReference type="PANTHER" id="PTHR47723">
    <property type="entry name" value="OS05G0353850 PROTEIN"/>
    <property type="match status" value="1"/>
</dbReference>
<accession>A0A8T3C8V8</accession>
<dbReference type="SMR" id="A0A8T3C8V8"/>